<dbReference type="PANTHER" id="PTHR11070">
    <property type="entry name" value="UVRD / RECB / PCRA DNA HELICASE FAMILY MEMBER"/>
    <property type="match status" value="1"/>
</dbReference>
<dbReference type="Gene3D" id="3.40.50.300">
    <property type="entry name" value="P-loop containing nucleotide triphosphate hydrolases"/>
    <property type="match status" value="2"/>
</dbReference>
<keyword evidence="2 5" id="KW-0378">Hydrolase</keyword>
<evidence type="ECO:0000256" key="1">
    <source>
        <dbReference type="ARBA" id="ARBA00022741"/>
    </source>
</evidence>
<reference evidence="9" key="1">
    <citation type="journal article" date="2019" name="Int. J. Syst. Evol. Microbiol.">
        <title>The Global Catalogue of Microorganisms (GCM) 10K type strain sequencing project: providing services to taxonomists for standard genome sequencing and annotation.</title>
        <authorList>
            <consortium name="The Broad Institute Genomics Platform"/>
            <consortium name="The Broad Institute Genome Sequencing Center for Infectious Disease"/>
            <person name="Wu L."/>
            <person name="Ma J."/>
        </authorList>
    </citation>
    <scope>NUCLEOTIDE SEQUENCE [LARGE SCALE GENOMIC DNA]</scope>
    <source>
        <strain evidence="9">CCM 8906</strain>
    </source>
</reference>
<keyword evidence="1 5" id="KW-0547">Nucleotide-binding</keyword>
<evidence type="ECO:0000256" key="5">
    <source>
        <dbReference type="PROSITE-ProRule" id="PRU00560"/>
    </source>
</evidence>
<evidence type="ECO:0000256" key="4">
    <source>
        <dbReference type="ARBA" id="ARBA00022840"/>
    </source>
</evidence>
<feature type="coiled-coil region" evidence="6">
    <location>
        <begin position="13"/>
        <end position="40"/>
    </location>
</feature>
<comment type="caution">
    <text evidence="8">The sequence shown here is derived from an EMBL/GenBank/DDBJ whole genome shotgun (WGS) entry which is preliminary data.</text>
</comment>
<dbReference type="SUPFAM" id="SSF52540">
    <property type="entry name" value="P-loop containing nucleoside triphosphate hydrolases"/>
    <property type="match status" value="1"/>
</dbReference>
<evidence type="ECO:0000256" key="2">
    <source>
        <dbReference type="ARBA" id="ARBA00022801"/>
    </source>
</evidence>
<organism evidence="8 9">
    <name type="scientific">Levilactobacillus fuyuanensis</name>
    <dbReference type="NCBI Taxonomy" id="2486022"/>
    <lineage>
        <taxon>Bacteria</taxon>
        <taxon>Bacillati</taxon>
        <taxon>Bacillota</taxon>
        <taxon>Bacilli</taxon>
        <taxon>Lactobacillales</taxon>
        <taxon>Lactobacillaceae</taxon>
        <taxon>Levilactobacillus</taxon>
    </lineage>
</organism>
<keyword evidence="3 5" id="KW-0347">Helicase</keyword>
<feature type="binding site" evidence="5">
    <location>
        <begin position="225"/>
        <end position="232"/>
    </location>
    <ligand>
        <name>ATP</name>
        <dbReference type="ChEBI" id="CHEBI:30616"/>
    </ligand>
</feature>
<dbReference type="PANTHER" id="PTHR11070:SF17">
    <property type="entry name" value="DNA HELICASE IV"/>
    <property type="match status" value="1"/>
</dbReference>
<name>A0ABW4H1M0_9LACO</name>
<evidence type="ECO:0000259" key="7">
    <source>
        <dbReference type="PROSITE" id="PS51198"/>
    </source>
</evidence>
<evidence type="ECO:0000256" key="6">
    <source>
        <dbReference type="SAM" id="Coils"/>
    </source>
</evidence>
<evidence type="ECO:0000313" key="9">
    <source>
        <dbReference type="Proteomes" id="UP001597195"/>
    </source>
</evidence>
<dbReference type="InterPro" id="IPR000212">
    <property type="entry name" value="DNA_helicase_UvrD/REP"/>
</dbReference>
<proteinExistence type="predicted"/>
<dbReference type="EMBL" id="JBHTOM010000003">
    <property type="protein sequence ID" value="MFD1548632.1"/>
    <property type="molecule type" value="Genomic_DNA"/>
</dbReference>
<dbReference type="Pfam" id="PF13245">
    <property type="entry name" value="AAA_19"/>
    <property type="match status" value="1"/>
</dbReference>
<dbReference type="PROSITE" id="PS51198">
    <property type="entry name" value="UVRD_HELICASE_ATP_BIND"/>
    <property type="match status" value="1"/>
</dbReference>
<dbReference type="InterPro" id="IPR014016">
    <property type="entry name" value="UvrD-like_ATP-bd"/>
</dbReference>
<keyword evidence="4 5" id="KW-0067">ATP-binding</keyword>
<dbReference type="RefSeq" id="WP_125700259.1">
    <property type="nucleotide sequence ID" value="NZ_JBHTOM010000003.1"/>
</dbReference>
<evidence type="ECO:0000256" key="3">
    <source>
        <dbReference type="ARBA" id="ARBA00022806"/>
    </source>
</evidence>
<protein>
    <submittedName>
        <fullName evidence="8">UvrD-helicase domain-containing protein</fullName>
    </submittedName>
</protein>
<dbReference type="InterPro" id="IPR027417">
    <property type="entry name" value="P-loop_NTPase"/>
</dbReference>
<dbReference type="Proteomes" id="UP001597195">
    <property type="component" value="Unassembled WGS sequence"/>
</dbReference>
<accession>A0ABW4H1M0</accession>
<evidence type="ECO:0000313" key="8">
    <source>
        <dbReference type="EMBL" id="MFD1548632.1"/>
    </source>
</evidence>
<sequence>MSQSEAHHLQVIYQRLTSDIDRLTAQLADLSQSARAMKQQLSSEGHLDLGTFSDQLETFASIEANNRQIDTLNARHDTAVTRLAHAQFLLPQAYFAKLQLDFGDGDHEALYLGKVGYTDENTNDLIYDWRAPVADAYYANRTGATSYQANGRTIPVTVVSRQQFIIDHATLQQTIDTDAAIGDPLLLDVLASNRSGGLQEITATIQQEQNAIIRENSQPTVIVDGVAGSGKTSVLLQRVAYQLYRHRDSWTPADILILTPNAAFSRYIRGVLPALGEAEPLSTTYSNLVGSWGRRFGLTISTTHGNHLVELAEIIQAPLSKTPAGLAEDAYVQSSVHDSLLTRMQRAWRWLQAVGRLPEDVSQWLDWPALAHQLGLAELTLYDQLYLLIRFTTYQQTTTAALFVDEAQDYAADTWLFLTALYHNAELTIVGDHRQRLAGQAVTISDYFDPAKTAVLHLTTSYRATGEITQFFAQFAGDWQTTIQAVQAAGTPPRQLAAADLKTTLADLPATTDQSIGILTPSAKAAAELAERLPNAQLITSDGTRTVRPGINILPLTVAKGLEFDFAVVTDWEASFYQDPQFGNNRRYVAASRGTKGLLLLH</sequence>
<keyword evidence="9" id="KW-1185">Reference proteome</keyword>
<feature type="domain" description="UvrD-like helicase ATP-binding" evidence="7">
    <location>
        <begin position="204"/>
        <end position="465"/>
    </location>
</feature>
<keyword evidence="6" id="KW-0175">Coiled coil</keyword>
<gene>
    <name evidence="8" type="ORF">ACFQ5T_02915</name>
</gene>